<dbReference type="PROSITE" id="PS51318">
    <property type="entry name" value="TAT"/>
    <property type="match status" value="1"/>
</dbReference>
<gene>
    <name evidence="2" type="ORF">C6569_05495</name>
</gene>
<name>A0A2S0N8V9_9HYPH</name>
<evidence type="ECO:0000313" key="3">
    <source>
        <dbReference type="Proteomes" id="UP000237889"/>
    </source>
</evidence>
<evidence type="ECO:0000256" key="1">
    <source>
        <dbReference type="SAM" id="Phobius"/>
    </source>
</evidence>
<protein>
    <submittedName>
        <fullName evidence="2">Uncharacterized protein</fullName>
    </submittedName>
</protein>
<reference evidence="2 3" key="1">
    <citation type="submission" date="2018-03" db="EMBL/GenBank/DDBJ databases">
        <title>Genome sequencing of Phreatobacter sp.</title>
        <authorList>
            <person name="Kim S.-J."/>
            <person name="Heo J."/>
            <person name="Kwon S.-W."/>
        </authorList>
    </citation>
    <scope>NUCLEOTIDE SEQUENCE [LARGE SCALE GENOMIC DNA]</scope>
    <source>
        <strain evidence="2 3">S-12</strain>
    </source>
</reference>
<keyword evidence="1" id="KW-1133">Transmembrane helix</keyword>
<dbReference type="EMBL" id="CP027668">
    <property type="protein sequence ID" value="AVO44556.1"/>
    <property type="molecule type" value="Genomic_DNA"/>
</dbReference>
<dbReference type="InterPro" id="IPR006311">
    <property type="entry name" value="TAT_signal"/>
</dbReference>
<feature type="transmembrane region" description="Helical" evidence="1">
    <location>
        <begin position="43"/>
        <end position="67"/>
    </location>
</feature>
<keyword evidence="1" id="KW-0812">Transmembrane</keyword>
<sequence length="99" mass="10482">MSPSLRRILRMASLAAGGLGTLFWLGGLVAAFAVPAARADGFHMLGAILVTLYWVILVLPALVLALLDRWPIVSALFGAIAMAVATDVVVPWLPWSLLS</sequence>
<evidence type="ECO:0000313" key="2">
    <source>
        <dbReference type="EMBL" id="AVO44556.1"/>
    </source>
</evidence>
<dbReference type="AlphaFoldDB" id="A0A2S0N8V9"/>
<feature type="transmembrane region" description="Helical" evidence="1">
    <location>
        <begin position="74"/>
        <end position="93"/>
    </location>
</feature>
<dbReference type="KEGG" id="phr:C6569_05495"/>
<keyword evidence="3" id="KW-1185">Reference proteome</keyword>
<dbReference type="OrthoDB" id="8482174at2"/>
<dbReference type="RefSeq" id="WP_106747892.1">
    <property type="nucleotide sequence ID" value="NZ_CP027668.1"/>
</dbReference>
<organism evidence="2 3">
    <name type="scientific">Phreatobacter cathodiphilus</name>
    <dbReference type="NCBI Taxonomy" id="1868589"/>
    <lineage>
        <taxon>Bacteria</taxon>
        <taxon>Pseudomonadati</taxon>
        <taxon>Pseudomonadota</taxon>
        <taxon>Alphaproteobacteria</taxon>
        <taxon>Hyphomicrobiales</taxon>
        <taxon>Phreatobacteraceae</taxon>
        <taxon>Phreatobacter</taxon>
    </lineage>
</organism>
<accession>A0A2S0N8V9</accession>
<keyword evidence="1" id="KW-0472">Membrane</keyword>
<dbReference type="Proteomes" id="UP000237889">
    <property type="component" value="Chromosome"/>
</dbReference>
<proteinExistence type="predicted"/>